<dbReference type="KEGG" id="aay:WYH_01816"/>
<protein>
    <submittedName>
        <fullName evidence="1">Uncharacterized protein</fullName>
    </submittedName>
</protein>
<dbReference type="Proteomes" id="UP000034392">
    <property type="component" value="Chromosome"/>
</dbReference>
<dbReference type="STRING" id="1267766.WYH_01816"/>
<sequence>MGDIDQRDGSLIAELQLIDLAPGVLFNLFRDGAAVALIDFGATTRKLWQRLVQKPDEVLPWELPISDIAANHHGSADITQALGDVIYFQPGLHGYIGRKIEIERSVDGDLKPIPASFRQNGQTVPLQRELIGECCDVVDTIMAALAPQDRPARQYRVAMQRLKYQASAGEFEMLSRMTSDSLARWGRLGFQIDRNRGALHHRLSGRWASDILGVMMTMPGGRNFARWISEDVVKGVPGDTPDARTIVERPHTDGRYFSALCGDRQSVRTEFLYEGKWQNLPVTTDKLAIMPGDLAKRDFGLKPVLHRVIYPNDLPANDIDDRCGNVTLLFGAT</sequence>
<dbReference type="PATRIC" id="fig|1267766.3.peg.1835"/>
<accession>A0A0F7KUA4</accession>
<evidence type="ECO:0000313" key="2">
    <source>
        <dbReference type="Proteomes" id="UP000034392"/>
    </source>
</evidence>
<name>A0A0F7KUA4_9SPHN</name>
<organism evidence="1 2">
    <name type="scientific">Croceibacterium atlanticum</name>
    <dbReference type="NCBI Taxonomy" id="1267766"/>
    <lineage>
        <taxon>Bacteria</taxon>
        <taxon>Pseudomonadati</taxon>
        <taxon>Pseudomonadota</taxon>
        <taxon>Alphaproteobacteria</taxon>
        <taxon>Sphingomonadales</taxon>
        <taxon>Erythrobacteraceae</taxon>
        <taxon>Croceibacterium</taxon>
    </lineage>
</organism>
<dbReference type="EMBL" id="CP011452">
    <property type="protein sequence ID" value="AKH42852.1"/>
    <property type="molecule type" value="Genomic_DNA"/>
</dbReference>
<proteinExistence type="predicted"/>
<keyword evidence="2" id="KW-1185">Reference proteome</keyword>
<reference evidence="1" key="1">
    <citation type="submission" date="2015-05" db="EMBL/GenBank/DDBJ databases">
        <title>The complete genome of Altererythrobacter atlanticus strain 26DY36.</title>
        <authorList>
            <person name="Wu Y.-H."/>
            <person name="Cheng H."/>
            <person name="Wu X.-W."/>
        </authorList>
    </citation>
    <scope>NUCLEOTIDE SEQUENCE [LARGE SCALE GENOMIC DNA]</scope>
    <source>
        <strain evidence="1">26DY36</strain>
    </source>
</reference>
<gene>
    <name evidence="1" type="ORF">WYH_01816</name>
</gene>
<dbReference type="AlphaFoldDB" id="A0A0F7KUA4"/>
<evidence type="ECO:0000313" key="1">
    <source>
        <dbReference type="EMBL" id="AKH42852.1"/>
    </source>
</evidence>